<evidence type="ECO:0000313" key="4">
    <source>
        <dbReference type="Proteomes" id="UP000443090"/>
    </source>
</evidence>
<feature type="compositionally biased region" description="Polar residues" evidence="1">
    <location>
        <begin position="374"/>
        <end position="389"/>
    </location>
</feature>
<protein>
    <submittedName>
        <fullName evidence="3">Uncharacterized protein</fullName>
    </submittedName>
</protein>
<evidence type="ECO:0000313" key="3">
    <source>
        <dbReference type="EMBL" id="TVY42945.1"/>
    </source>
</evidence>
<feature type="region of interest" description="Disordered" evidence="1">
    <location>
        <begin position="371"/>
        <end position="413"/>
    </location>
</feature>
<comment type="caution">
    <text evidence="3">The sequence shown here is derived from an EMBL/GenBank/DDBJ whole genome shotgun (WGS) entry which is preliminary data.</text>
</comment>
<dbReference type="EMBL" id="QGMI01000303">
    <property type="protein sequence ID" value="TVY42945.1"/>
    <property type="molecule type" value="Genomic_DNA"/>
</dbReference>
<dbReference type="PANTHER" id="PTHR35043">
    <property type="entry name" value="TRANSCRIPTION FACTOR DOMAIN-CONTAINING PROTEIN"/>
    <property type="match status" value="1"/>
</dbReference>
<proteinExistence type="predicted"/>
<dbReference type="AlphaFoldDB" id="A0A8H8RX66"/>
<name>A0A8H8RX66_9HELO</name>
<feature type="region of interest" description="Disordered" evidence="1">
    <location>
        <begin position="26"/>
        <end position="47"/>
    </location>
</feature>
<feature type="chain" id="PRO_5034440442" evidence="2">
    <location>
        <begin position="22"/>
        <end position="476"/>
    </location>
</feature>
<evidence type="ECO:0000256" key="2">
    <source>
        <dbReference type="SAM" id="SignalP"/>
    </source>
</evidence>
<reference evidence="3 4" key="1">
    <citation type="submission" date="2018-05" db="EMBL/GenBank/DDBJ databases">
        <title>Genome sequencing and assembly of the regulated plant pathogen Lachnellula willkommii and related sister species for the development of diagnostic species identification markers.</title>
        <authorList>
            <person name="Giroux E."/>
            <person name="Bilodeau G."/>
        </authorList>
    </citation>
    <scope>NUCLEOTIDE SEQUENCE [LARGE SCALE GENOMIC DNA]</scope>
    <source>
        <strain evidence="3 4">CBS 160.35</strain>
    </source>
</reference>
<dbReference type="Proteomes" id="UP000443090">
    <property type="component" value="Unassembled WGS sequence"/>
</dbReference>
<feature type="signal peptide" evidence="2">
    <location>
        <begin position="1"/>
        <end position="21"/>
    </location>
</feature>
<keyword evidence="4" id="KW-1185">Reference proteome</keyword>
<keyword evidence="2" id="KW-0732">Signal</keyword>
<gene>
    <name evidence="3" type="ORF">LOCC1_G005933</name>
</gene>
<organism evidence="3 4">
    <name type="scientific">Lachnellula occidentalis</name>
    <dbReference type="NCBI Taxonomy" id="215460"/>
    <lineage>
        <taxon>Eukaryota</taxon>
        <taxon>Fungi</taxon>
        <taxon>Dikarya</taxon>
        <taxon>Ascomycota</taxon>
        <taxon>Pezizomycotina</taxon>
        <taxon>Leotiomycetes</taxon>
        <taxon>Helotiales</taxon>
        <taxon>Lachnaceae</taxon>
        <taxon>Lachnellula</taxon>
    </lineage>
</organism>
<dbReference type="OrthoDB" id="9451547at2759"/>
<dbReference type="PANTHER" id="PTHR35043:SF8">
    <property type="entry name" value="DUF4220 DOMAIN-CONTAINING PROTEIN"/>
    <property type="match status" value="1"/>
</dbReference>
<evidence type="ECO:0000256" key="1">
    <source>
        <dbReference type="SAM" id="MobiDB-lite"/>
    </source>
</evidence>
<sequence>MWFNTIPLLLALLFEVQGSHAAPVSNATWSQQPSNNHSEPLAQGWTSSPDGRGTIDIVWSCMVTMFLCSWSVLCLQIPAKKDSQLKILWRRLWLTALCGVGPEFTFQLALGQWASARRSVRDFHASGYPEWTLKHAFYADSGGYYLHTSDFQPIPVSAKQLLYLIDREYVKYPTVTEQDIDDKNKVDILLRTISIGQIVWFSATVIARGVQGLFITGMELTTAGFILCSFGSIYCWWEKGADVGVPVVLNTSTTMAKIITNAGDDATGMYHRTPLDFISGEEWHWSLYWTHWVNILRVMHINFAPKTLPHDRIENTLWHDPGTLGSWIIFSLMAIAYSSLVNDGYDISLLLITAFAYVMYPALRRYFQPKAAPSPQSQTTNGSPQPSATKETEPVFETAESLDQPPNPTTGVKRARGKISLIAASLRNNSVSKDPALDVPLKATLPMIHVLFLAYSATYLGYNSTAFLTSERVCNS</sequence>
<accession>A0A8H8RX66</accession>